<dbReference type="Proteomes" id="UP001165190">
    <property type="component" value="Unassembled WGS sequence"/>
</dbReference>
<dbReference type="PANTHER" id="PTHR33710">
    <property type="entry name" value="BNAC02G09200D PROTEIN"/>
    <property type="match status" value="1"/>
</dbReference>
<dbReference type="Pfam" id="PF03372">
    <property type="entry name" value="Exo_endo_phos"/>
    <property type="match status" value="1"/>
</dbReference>
<keyword evidence="3" id="KW-1185">Reference proteome</keyword>
<proteinExistence type="predicted"/>
<evidence type="ECO:0000313" key="3">
    <source>
        <dbReference type="Proteomes" id="UP001165190"/>
    </source>
</evidence>
<dbReference type="SUPFAM" id="SSF56219">
    <property type="entry name" value="DNase I-like"/>
    <property type="match status" value="1"/>
</dbReference>
<evidence type="ECO:0000313" key="2">
    <source>
        <dbReference type="EMBL" id="GMJ04386.1"/>
    </source>
</evidence>
<gene>
    <name evidence="2" type="ORF">HRI_004107800</name>
</gene>
<dbReference type="InterPro" id="IPR036691">
    <property type="entry name" value="Endo/exonu/phosph_ase_sf"/>
</dbReference>
<accession>A0A9W7IXD3</accession>
<evidence type="ECO:0000259" key="1">
    <source>
        <dbReference type="Pfam" id="PF03372"/>
    </source>
</evidence>
<reference evidence="2" key="1">
    <citation type="submission" date="2023-05" db="EMBL/GenBank/DDBJ databases">
        <title>Genome and transcriptome analyses reveal genes involved in the formation of fine ridges on petal epidermal cells in Hibiscus trionum.</title>
        <authorList>
            <person name="Koshimizu S."/>
            <person name="Masuda S."/>
            <person name="Ishii T."/>
            <person name="Shirasu K."/>
            <person name="Hoshino A."/>
            <person name="Arita M."/>
        </authorList>
    </citation>
    <scope>NUCLEOTIDE SEQUENCE</scope>
    <source>
        <strain evidence="2">Hamamatsu line</strain>
    </source>
</reference>
<dbReference type="InterPro" id="IPR005135">
    <property type="entry name" value="Endo/exonuclease/phosphatase"/>
</dbReference>
<name>A0A9W7IXD3_HIBTR</name>
<dbReference type="GO" id="GO:0003824">
    <property type="term" value="F:catalytic activity"/>
    <property type="evidence" value="ECO:0007669"/>
    <property type="project" value="InterPro"/>
</dbReference>
<comment type="caution">
    <text evidence="2">The sequence shown here is derived from an EMBL/GenBank/DDBJ whole genome shotgun (WGS) entry which is preliminary data.</text>
</comment>
<dbReference type="Gene3D" id="3.60.10.10">
    <property type="entry name" value="Endonuclease/exonuclease/phosphatase"/>
    <property type="match status" value="1"/>
</dbReference>
<dbReference type="AlphaFoldDB" id="A0A9W7IXD3"/>
<dbReference type="EMBL" id="BSYR01000039">
    <property type="protein sequence ID" value="GMJ04386.1"/>
    <property type="molecule type" value="Genomic_DNA"/>
</dbReference>
<feature type="domain" description="Endonuclease/exonuclease/phosphatase" evidence="1">
    <location>
        <begin position="2"/>
        <end position="196"/>
    </location>
</feature>
<sequence>MLFIQETKLSLMDDRLINYCCGNDTNLRSLSSPSVGASGGLSTIWCNSFFEKDSDSIHRYYIILQGLLKPLKARCNIINLYAPNDQGERLTILRELISFVHQSNLPTILAGDLNTVLCREEKVGTTFNKSAAKDLKEFIDCLEFQDLPLNGGRFTWANTRKRVSTSRLDRFLFSTDFSELWPNLIQKILPKSLSDHNPVGLFHSDFDWGPKPFRWFDYWAEDKGLVSNIIDCYKQSSGQGIAATLRLCKSASKAWVKAKKGRDYETVQSLERECAEMEDRLVQNGSDPTSRKNLVSLKEKLWGEI</sequence>
<dbReference type="PANTHER" id="PTHR33710:SF64">
    <property type="entry name" value="ENDONUCLEASE_EXONUCLEASE_PHOSPHATASE DOMAIN-CONTAINING PROTEIN"/>
    <property type="match status" value="1"/>
</dbReference>
<organism evidence="2 3">
    <name type="scientific">Hibiscus trionum</name>
    <name type="common">Flower of an hour</name>
    <dbReference type="NCBI Taxonomy" id="183268"/>
    <lineage>
        <taxon>Eukaryota</taxon>
        <taxon>Viridiplantae</taxon>
        <taxon>Streptophyta</taxon>
        <taxon>Embryophyta</taxon>
        <taxon>Tracheophyta</taxon>
        <taxon>Spermatophyta</taxon>
        <taxon>Magnoliopsida</taxon>
        <taxon>eudicotyledons</taxon>
        <taxon>Gunneridae</taxon>
        <taxon>Pentapetalae</taxon>
        <taxon>rosids</taxon>
        <taxon>malvids</taxon>
        <taxon>Malvales</taxon>
        <taxon>Malvaceae</taxon>
        <taxon>Malvoideae</taxon>
        <taxon>Hibiscus</taxon>
    </lineage>
</organism>
<protein>
    <recommendedName>
        <fullName evidence="1">Endonuclease/exonuclease/phosphatase domain-containing protein</fullName>
    </recommendedName>
</protein>
<dbReference type="OrthoDB" id="1002598at2759"/>